<dbReference type="FunFam" id="1.10.1900.20:FF:000002">
    <property type="entry name" value="50S ribosomal protein L20, chloroplastic"/>
    <property type="match status" value="1"/>
</dbReference>
<evidence type="ECO:0000256" key="13">
    <source>
        <dbReference type="SAM" id="Phobius"/>
    </source>
</evidence>
<name>A0A921Q5H3_SORBI</name>
<keyword evidence="13" id="KW-0812">Transmembrane</keyword>
<dbReference type="PANTHER" id="PTHR10986">
    <property type="entry name" value="39S RIBOSOMAL PROTEIN L20"/>
    <property type="match status" value="1"/>
</dbReference>
<dbReference type="PROSITE" id="PS00937">
    <property type="entry name" value="RIBOSOMAL_L20"/>
    <property type="match status" value="1"/>
</dbReference>
<gene>
    <name evidence="14" type="ORF">BDA96_10G271900</name>
</gene>
<dbReference type="Gene3D" id="1.10.1900.20">
    <property type="entry name" value="Ribosomal protein L20"/>
    <property type="match status" value="1"/>
</dbReference>
<evidence type="ECO:0000256" key="6">
    <source>
        <dbReference type="ARBA" id="ARBA00022884"/>
    </source>
</evidence>
<keyword evidence="5" id="KW-0699">rRNA-binding</keyword>
<dbReference type="InterPro" id="IPR035566">
    <property type="entry name" value="Ribosomal_protein_bL20_C"/>
</dbReference>
<comment type="similarity">
    <text evidence="2 12">Belongs to the bacterial ribosomal protein bL20 family.</text>
</comment>
<dbReference type="GO" id="GO:0009507">
    <property type="term" value="C:chloroplast"/>
    <property type="evidence" value="ECO:0007669"/>
    <property type="project" value="UniProtKB-SubCell"/>
</dbReference>
<keyword evidence="13" id="KW-1133">Transmembrane helix</keyword>
<dbReference type="InterPro" id="IPR005813">
    <property type="entry name" value="Ribosomal_bL20"/>
</dbReference>
<evidence type="ECO:0000256" key="10">
    <source>
        <dbReference type="ARBA" id="ARBA00035295"/>
    </source>
</evidence>
<feature type="transmembrane region" description="Helical" evidence="13">
    <location>
        <begin position="52"/>
        <end position="69"/>
    </location>
</feature>
<evidence type="ECO:0000256" key="8">
    <source>
        <dbReference type="ARBA" id="ARBA00023274"/>
    </source>
</evidence>
<dbReference type="EMBL" id="CM027689">
    <property type="protein sequence ID" value="KAG0515363.1"/>
    <property type="molecule type" value="Genomic_DNA"/>
</dbReference>
<evidence type="ECO:0000313" key="15">
    <source>
        <dbReference type="Proteomes" id="UP000807115"/>
    </source>
</evidence>
<evidence type="ECO:0000256" key="4">
    <source>
        <dbReference type="ARBA" id="ARBA00022640"/>
    </source>
</evidence>
<dbReference type="GO" id="GO:0005840">
    <property type="term" value="C:ribosome"/>
    <property type="evidence" value="ECO:0007669"/>
    <property type="project" value="UniProtKB-KW"/>
</dbReference>
<dbReference type="InterPro" id="IPR049946">
    <property type="entry name" value="RIBOSOMAL_L20_CS"/>
</dbReference>
<evidence type="ECO:0000256" key="3">
    <source>
        <dbReference type="ARBA" id="ARBA00022528"/>
    </source>
</evidence>
<evidence type="ECO:0000256" key="11">
    <source>
        <dbReference type="ARBA" id="ARBA00035420"/>
    </source>
</evidence>
<dbReference type="GO" id="GO:0003735">
    <property type="term" value="F:structural constituent of ribosome"/>
    <property type="evidence" value="ECO:0007669"/>
    <property type="project" value="InterPro"/>
</dbReference>
<reference evidence="14" key="1">
    <citation type="journal article" date="2019" name="BMC Genomics">
        <title>A new reference genome for Sorghum bicolor reveals high levels of sequence similarity between sweet and grain genotypes: implications for the genetics of sugar metabolism.</title>
        <authorList>
            <person name="Cooper E.A."/>
            <person name="Brenton Z.W."/>
            <person name="Flinn B.S."/>
            <person name="Jenkins J."/>
            <person name="Shu S."/>
            <person name="Flowers D."/>
            <person name="Luo F."/>
            <person name="Wang Y."/>
            <person name="Xia P."/>
            <person name="Barry K."/>
            <person name="Daum C."/>
            <person name="Lipzen A."/>
            <person name="Yoshinaga Y."/>
            <person name="Schmutz J."/>
            <person name="Saski C."/>
            <person name="Vermerris W."/>
            <person name="Kresovich S."/>
        </authorList>
    </citation>
    <scope>NUCLEOTIDE SEQUENCE</scope>
</reference>
<protein>
    <recommendedName>
        <fullName evidence="10">Large ribosomal subunit protein bL20c</fullName>
    </recommendedName>
    <alternativeName>
        <fullName evidence="11">50S ribosomal protein L20, chloroplastic</fullName>
    </alternativeName>
</protein>
<comment type="function">
    <text evidence="9">Binds directly to 23S ribosomal RNA and is necessary for the in vitro assembly process of the 50S ribosomal subunit. It is not involved in the protein synthesizing functions of that subunit.</text>
</comment>
<dbReference type="NCBIfam" id="TIGR01032">
    <property type="entry name" value="rplT_bact"/>
    <property type="match status" value="1"/>
</dbReference>
<dbReference type="PRINTS" id="PR00062">
    <property type="entry name" value="RIBOSOMALL20"/>
</dbReference>
<accession>A0A921Q5H3</accession>
<evidence type="ECO:0000256" key="1">
    <source>
        <dbReference type="ARBA" id="ARBA00004229"/>
    </source>
</evidence>
<keyword evidence="7 12" id="KW-0689">Ribosomal protein</keyword>
<evidence type="ECO:0000256" key="5">
    <source>
        <dbReference type="ARBA" id="ARBA00022730"/>
    </source>
</evidence>
<dbReference type="GO" id="GO:0006412">
    <property type="term" value="P:translation"/>
    <property type="evidence" value="ECO:0007669"/>
    <property type="project" value="InterPro"/>
</dbReference>
<feature type="transmembrane region" description="Helical" evidence="13">
    <location>
        <begin position="6"/>
        <end position="25"/>
    </location>
</feature>
<keyword evidence="6" id="KW-0694">RNA-binding</keyword>
<dbReference type="SUPFAM" id="SSF74731">
    <property type="entry name" value="Ribosomal protein L20"/>
    <property type="match status" value="1"/>
</dbReference>
<dbReference type="AlphaFoldDB" id="A0A921Q5H3"/>
<sequence length="167" mass="18942">MDLCEVIILHLDVALGLVLGAYLRLEEFESDYKREGVGDSKRIKRQRKNSRVVLALNAAVCLALISPSISNSLTSPRGFEAGLYVDVMSEAGVVPNYRGRQKRDFRRLWITRINAATRVYNVFNSYSKLIHSLSKKELILNRKMLAQVAVSNPNNLYMISNKIRTIN</sequence>
<dbReference type="GO" id="GO:1990904">
    <property type="term" value="C:ribonucleoprotein complex"/>
    <property type="evidence" value="ECO:0007669"/>
    <property type="project" value="UniProtKB-KW"/>
</dbReference>
<keyword evidence="3" id="KW-0150">Chloroplast</keyword>
<reference evidence="14" key="2">
    <citation type="submission" date="2020-10" db="EMBL/GenBank/DDBJ databases">
        <authorList>
            <person name="Cooper E.A."/>
            <person name="Brenton Z.W."/>
            <person name="Flinn B.S."/>
            <person name="Jenkins J."/>
            <person name="Shu S."/>
            <person name="Flowers D."/>
            <person name="Luo F."/>
            <person name="Wang Y."/>
            <person name="Xia P."/>
            <person name="Barry K."/>
            <person name="Daum C."/>
            <person name="Lipzen A."/>
            <person name="Yoshinaga Y."/>
            <person name="Schmutz J."/>
            <person name="Saski C."/>
            <person name="Vermerris W."/>
            <person name="Kresovich S."/>
        </authorList>
    </citation>
    <scope>NUCLEOTIDE SEQUENCE</scope>
</reference>
<evidence type="ECO:0000256" key="9">
    <source>
        <dbReference type="ARBA" id="ARBA00024775"/>
    </source>
</evidence>
<keyword evidence="4" id="KW-0934">Plastid</keyword>
<evidence type="ECO:0000313" key="14">
    <source>
        <dbReference type="EMBL" id="KAG0515363.1"/>
    </source>
</evidence>
<evidence type="ECO:0000256" key="2">
    <source>
        <dbReference type="ARBA" id="ARBA00007698"/>
    </source>
</evidence>
<evidence type="ECO:0000256" key="12">
    <source>
        <dbReference type="RuleBase" id="RU000561"/>
    </source>
</evidence>
<comment type="caution">
    <text evidence="14">The sequence shown here is derived from an EMBL/GenBank/DDBJ whole genome shotgun (WGS) entry which is preliminary data.</text>
</comment>
<dbReference type="Proteomes" id="UP000807115">
    <property type="component" value="Chromosome 10"/>
</dbReference>
<comment type="subcellular location">
    <subcellularLocation>
        <location evidence="1">Plastid</location>
        <location evidence="1">Chloroplast</location>
    </subcellularLocation>
</comment>
<dbReference type="GO" id="GO:0019843">
    <property type="term" value="F:rRNA binding"/>
    <property type="evidence" value="ECO:0007669"/>
    <property type="project" value="UniProtKB-KW"/>
</dbReference>
<dbReference type="Pfam" id="PF00453">
    <property type="entry name" value="Ribosomal_L20"/>
    <property type="match status" value="1"/>
</dbReference>
<keyword evidence="8 12" id="KW-0687">Ribonucleoprotein</keyword>
<proteinExistence type="inferred from homology"/>
<dbReference type="CDD" id="cd07026">
    <property type="entry name" value="Ribosomal_L20"/>
    <property type="match status" value="1"/>
</dbReference>
<keyword evidence="13" id="KW-0472">Membrane</keyword>
<evidence type="ECO:0000256" key="7">
    <source>
        <dbReference type="ARBA" id="ARBA00022980"/>
    </source>
</evidence>
<organism evidence="14 15">
    <name type="scientific">Sorghum bicolor</name>
    <name type="common">Sorghum</name>
    <name type="synonym">Sorghum vulgare</name>
    <dbReference type="NCBI Taxonomy" id="4558"/>
    <lineage>
        <taxon>Eukaryota</taxon>
        <taxon>Viridiplantae</taxon>
        <taxon>Streptophyta</taxon>
        <taxon>Embryophyta</taxon>
        <taxon>Tracheophyta</taxon>
        <taxon>Spermatophyta</taxon>
        <taxon>Magnoliopsida</taxon>
        <taxon>Liliopsida</taxon>
        <taxon>Poales</taxon>
        <taxon>Poaceae</taxon>
        <taxon>PACMAD clade</taxon>
        <taxon>Panicoideae</taxon>
        <taxon>Andropogonodae</taxon>
        <taxon>Andropogoneae</taxon>
        <taxon>Sorghinae</taxon>
        <taxon>Sorghum</taxon>
    </lineage>
</organism>